<evidence type="ECO:0000313" key="3">
    <source>
        <dbReference type="Proteomes" id="UP000276133"/>
    </source>
</evidence>
<comment type="caution">
    <text evidence="2">The sequence shown here is derived from an EMBL/GenBank/DDBJ whole genome shotgun (WGS) entry which is preliminary data.</text>
</comment>
<proteinExistence type="predicted"/>
<name>A0A3M7QA11_BRAPC</name>
<evidence type="ECO:0000256" key="1">
    <source>
        <dbReference type="SAM" id="MobiDB-lite"/>
    </source>
</evidence>
<dbReference type="AlphaFoldDB" id="A0A3M7QA11"/>
<feature type="region of interest" description="Disordered" evidence="1">
    <location>
        <begin position="27"/>
        <end position="77"/>
    </location>
</feature>
<protein>
    <submittedName>
        <fullName evidence="2">Uncharacterized protein</fullName>
    </submittedName>
</protein>
<dbReference type="EMBL" id="REGN01006862">
    <property type="protein sequence ID" value="RNA08079.1"/>
    <property type="molecule type" value="Genomic_DNA"/>
</dbReference>
<evidence type="ECO:0000313" key="2">
    <source>
        <dbReference type="EMBL" id="RNA08079.1"/>
    </source>
</evidence>
<accession>A0A3M7QA11</accession>
<keyword evidence="3" id="KW-1185">Reference proteome</keyword>
<reference evidence="2 3" key="1">
    <citation type="journal article" date="2018" name="Sci. Rep.">
        <title>Genomic signatures of local adaptation to the degree of environmental predictability in rotifers.</title>
        <authorList>
            <person name="Franch-Gras L."/>
            <person name="Hahn C."/>
            <person name="Garcia-Roger E.M."/>
            <person name="Carmona M.J."/>
            <person name="Serra M."/>
            <person name="Gomez A."/>
        </authorList>
    </citation>
    <scope>NUCLEOTIDE SEQUENCE [LARGE SCALE GENOMIC DNA]</scope>
    <source>
        <strain evidence="2">HYR1</strain>
    </source>
</reference>
<gene>
    <name evidence="2" type="ORF">BpHYR1_026776</name>
</gene>
<organism evidence="2 3">
    <name type="scientific">Brachionus plicatilis</name>
    <name type="common">Marine rotifer</name>
    <name type="synonym">Brachionus muelleri</name>
    <dbReference type="NCBI Taxonomy" id="10195"/>
    <lineage>
        <taxon>Eukaryota</taxon>
        <taxon>Metazoa</taxon>
        <taxon>Spiralia</taxon>
        <taxon>Gnathifera</taxon>
        <taxon>Rotifera</taxon>
        <taxon>Eurotatoria</taxon>
        <taxon>Monogononta</taxon>
        <taxon>Pseudotrocha</taxon>
        <taxon>Ploima</taxon>
        <taxon>Brachionidae</taxon>
        <taxon>Brachionus</taxon>
    </lineage>
</organism>
<feature type="compositionally biased region" description="Low complexity" evidence="1">
    <location>
        <begin position="32"/>
        <end position="62"/>
    </location>
</feature>
<dbReference type="Proteomes" id="UP000276133">
    <property type="component" value="Unassembled WGS sequence"/>
</dbReference>
<sequence length="93" mass="10868">MKFNPFLRFSDEYLVLLEFEHNFLEKNEKTYSHPPKSQPSQSHPPQSQSPQPQQQSHNPHSQLSVKNYLGLNPSNKDTMHYSAVLNYLKVSKK</sequence>